<reference evidence="6" key="1">
    <citation type="submission" date="2016-06" db="UniProtKB">
        <authorList>
            <consortium name="WormBaseParasite"/>
        </authorList>
    </citation>
    <scope>IDENTIFICATION</scope>
</reference>
<dbReference type="InterPro" id="IPR008922">
    <property type="entry name" value="Di-copper_centre_dom_sf"/>
</dbReference>
<evidence type="ECO:0000313" key="6">
    <source>
        <dbReference type="WBParaSite" id="SBAD_0000799701-mRNA-1"/>
    </source>
</evidence>
<evidence type="ECO:0000259" key="3">
    <source>
        <dbReference type="PROSITE" id="PS00498"/>
    </source>
</evidence>
<dbReference type="GO" id="GO:0046872">
    <property type="term" value="F:metal ion binding"/>
    <property type="evidence" value="ECO:0007669"/>
    <property type="project" value="UniProtKB-KW"/>
</dbReference>
<dbReference type="OrthoDB" id="6132182at2759"/>
<evidence type="ECO:0000313" key="4">
    <source>
        <dbReference type="EMBL" id="VDP13988.1"/>
    </source>
</evidence>
<sequence>MTANLLPENPTQMEEFQEVEMSSSFAELVKENVRCVNTTESLSPQLKLRLKSIDVSISCKQFLKWRNTKRDFQSPDSYLTKKQWFWLYGLASCRTPSDCTGRNGGRGKLVQRHADEFPSSRRVKRKEYRMLNRKERNQFHAALNAMKSDSIDHLSKYDIFVSIYKSWRSPGAKFGPSFLPWHREFLRMFELALRQYDIDLAIPYWDSRLDYSLPDPRASIMWSEEFMGNMGQQVKQGPFAFWTPIGTTGKRTGLNRWNKIEGSGTLLRQADLDYMKTLNSYDKLTFCVNPYFEMISDSVRTWVGGHLSDLSKAPNDPVFFLHHCMIDYLWEWWRTTHQNPSQRIHDYPNFQKSCNEHHLLYNPMLPFLKSNADGLSNLYTQEFYQYQPSPTCSLRHRSCHSRYLFCDTRVSRCVSKVVAGGACKGFERFDVCYRSKCVNGICRGEL</sequence>
<evidence type="ECO:0000313" key="5">
    <source>
        <dbReference type="Proteomes" id="UP000270296"/>
    </source>
</evidence>
<name>A0A183IVQ9_9BILA</name>
<keyword evidence="1" id="KW-0479">Metal-binding</keyword>
<dbReference type="WBParaSite" id="SBAD_0000799701-mRNA-1">
    <property type="protein sequence ID" value="SBAD_0000799701-mRNA-1"/>
    <property type="gene ID" value="SBAD_0000799701"/>
</dbReference>
<gene>
    <name evidence="4" type="ORF">SBAD_LOCUS7706</name>
</gene>
<protein>
    <submittedName>
        <fullName evidence="6">Tyrosinase_Cu-bd domain-containing protein</fullName>
    </submittedName>
</protein>
<dbReference type="PANTHER" id="PTHR11474:SF126">
    <property type="entry name" value="TYROSINASE-LIKE PROTEIN TYR-1-RELATED"/>
    <property type="match status" value="1"/>
</dbReference>
<dbReference type="EMBL" id="UZAM01010865">
    <property type="protein sequence ID" value="VDP13988.1"/>
    <property type="molecule type" value="Genomic_DNA"/>
</dbReference>
<proteinExistence type="predicted"/>
<dbReference type="PROSITE" id="PS00498">
    <property type="entry name" value="TYROSINASE_2"/>
    <property type="match status" value="1"/>
</dbReference>
<evidence type="ECO:0000256" key="2">
    <source>
        <dbReference type="ARBA" id="ARBA00023008"/>
    </source>
</evidence>
<dbReference type="SUPFAM" id="SSF48056">
    <property type="entry name" value="Di-copper centre-containing domain"/>
    <property type="match status" value="1"/>
</dbReference>
<reference evidence="4 5" key="2">
    <citation type="submission" date="2018-11" db="EMBL/GenBank/DDBJ databases">
        <authorList>
            <consortium name="Pathogen Informatics"/>
        </authorList>
    </citation>
    <scope>NUCLEOTIDE SEQUENCE [LARGE SCALE GENOMIC DNA]</scope>
</reference>
<keyword evidence="2" id="KW-0186">Copper</keyword>
<dbReference type="Gene3D" id="1.10.1280.10">
    <property type="entry name" value="Di-copper center containing domain from catechol oxidase"/>
    <property type="match status" value="1"/>
</dbReference>
<evidence type="ECO:0000256" key="1">
    <source>
        <dbReference type="ARBA" id="ARBA00022723"/>
    </source>
</evidence>
<feature type="domain" description="Tyrosinase copper-binding" evidence="3">
    <location>
        <begin position="316"/>
        <end position="327"/>
    </location>
</feature>
<dbReference type="InterPro" id="IPR050316">
    <property type="entry name" value="Tyrosinase/Hemocyanin"/>
</dbReference>
<dbReference type="InterPro" id="IPR002227">
    <property type="entry name" value="Tyrosinase_Cu-bd"/>
</dbReference>
<accession>A0A183IVQ9</accession>
<keyword evidence="5" id="KW-1185">Reference proteome</keyword>
<dbReference type="PRINTS" id="PR00092">
    <property type="entry name" value="TYROSINASE"/>
</dbReference>
<dbReference type="Proteomes" id="UP000270296">
    <property type="component" value="Unassembled WGS sequence"/>
</dbReference>
<dbReference type="Pfam" id="PF00264">
    <property type="entry name" value="Tyrosinase"/>
    <property type="match status" value="1"/>
</dbReference>
<dbReference type="GO" id="GO:0016491">
    <property type="term" value="F:oxidoreductase activity"/>
    <property type="evidence" value="ECO:0007669"/>
    <property type="project" value="InterPro"/>
</dbReference>
<dbReference type="PANTHER" id="PTHR11474">
    <property type="entry name" value="TYROSINASE FAMILY MEMBER"/>
    <property type="match status" value="1"/>
</dbReference>
<dbReference type="AlphaFoldDB" id="A0A183IVQ9"/>
<organism evidence="6">
    <name type="scientific">Soboliphyme baturini</name>
    <dbReference type="NCBI Taxonomy" id="241478"/>
    <lineage>
        <taxon>Eukaryota</taxon>
        <taxon>Metazoa</taxon>
        <taxon>Ecdysozoa</taxon>
        <taxon>Nematoda</taxon>
        <taxon>Enoplea</taxon>
        <taxon>Dorylaimia</taxon>
        <taxon>Dioctophymatida</taxon>
        <taxon>Dioctophymatoidea</taxon>
        <taxon>Soboliphymatidae</taxon>
        <taxon>Soboliphyme</taxon>
    </lineage>
</organism>